<dbReference type="PANTHER" id="PTHR18853">
    <property type="entry name" value="FORKHEAD-ASSOCIATED DOMAIN-CONTAINING PROTEIN 1-RELATED"/>
    <property type="match status" value="1"/>
</dbReference>
<dbReference type="PROSITE" id="PS50006">
    <property type="entry name" value="FHA_DOMAIN"/>
    <property type="match status" value="1"/>
</dbReference>
<dbReference type="EMBL" id="JACASE010000001">
    <property type="protein sequence ID" value="KAF6505157.1"/>
    <property type="molecule type" value="Genomic_DNA"/>
</dbReference>
<accession>A0A7J8K8H7</accession>
<dbReference type="Gene3D" id="2.60.200.20">
    <property type="match status" value="1"/>
</dbReference>
<dbReference type="SMART" id="SM00240">
    <property type="entry name" value="FHA"/>
    <property type="match status" value="1"/>
</dbReference>
<dbReference type="CDD" id="cd22700">
    <property type="entry name" value="FHA_FHAD1"/>
    <property type="match status" value="1"/>
</dbReference>
<evidence type="ECO:0000259" key="1">
    <source>
        <dbReference type="PROSITE" id="PS50006"/>
    </source>
</evidence>
<protein>
    <submittedName>
        <fullName evidence="2">Forkhead associated phosphopeptide binding domain 1</fullName>
    </submittedName>
</protein>
<dbReference type="Pfam" id="PF00498">
    <property type="entry name" value="FHA"/>
    <property type="match status" value="1"/>
</dbReference>
<feature type="domain" description="FHA" evidence="1">
    <location>
        <begin position="18"/>
        <end position="69"/>
    </location>
</feature>
<evidence type="ECO:0000313" key="3">
    <source>
        <dbReference type="Proteomes" id="UP000593571"/>
    </source>
</evidence>
<sequence>MKAYLKSAEGFFVLNKSTTIGRHEDSDLVLESADIDNHHALIEYSEAEGSFVLQDFNSRHGTFVNECHIQNVAVKLLPGDVLRFGSGGLTYELVIENPPSVSPGSPARECGRRCCALSPSVQPEAPRQPRVELGRSHAARAPAATRPNAAKFRTAWVGPGRSGSSRPLLGILWNYMGGFSRSRHRTQRFS</sequence>
<dbReference type="PANTHER" id="PTHR18853:SF7">
    <property type="entry name" value="FORKHEAD-ASSOCIATED DOMAIN-CONTAINING PROTEIN 1"/>
    <property type="match status" value="1"/>
</dbReference>
<name>A0A7J8K8H7_ROUAE</name>
<dbReference type="InterPro" id="IPR052642">
    <property type="entry name" value="CC-FHA_domain"/>
</dbReference>
<comment type="caution">
    <text evidence="2">The sequence shown here is derived from an EMBL/GenBank/DDBJ whole genome shotgun (WGS) entry which is preliminary data.</text>
</comment>
<dbReference type="SUPFAM" id="SSF49879">
    <property type="entry name" value="SMAD/FHA domain"/>
    <property type="match status" value="1"/>
</dbReference>
<organism evidence="2 3">
    <name type="scientific">Rousettus aegyptiacus</name>
    <name type="common">Egyptian fruit bat</name>
    <name type="synonym">Pteropus aegyptiacus</name>
    <dbReference type="NCBI Taxonomy" id="9407"/>
    <lineage>
        <taxon>Eukaryota</taxon>
        <taxon>Metazoa</taxon>
        <taxon>Chordata</taxon>
        <taxon>Craniata</taxon>
        <taxon>Vertebrata</taxon>
        <taxon>Euteleostomi</taxon>
        <taxon>Mammalia</taxon>
        <taxon>Eutheria</taxon>
        <taxon>Laurasiatheria</taxon>
        <taxon>Chiroptera</taxon>
        <taxon>Yinpterochiroptera</taxon>
        <taxon>Pteropodoidea</taxon>
        <taxon>Pteropodidae</taxon>
        <taxon>Rousettinae</taxon>
        <taxon>Rousettus</taxon>
    </lineage>
</organism>
<dbReference type="InterPro" id="IPR008984">
    <property type="entry name" value="SMAD_FHA_dom_sf"/>
</dbReference>
<reference evidence="2 3" key="1">
    <citation type="journal article" date="2020" name="Nature">
        <title>Six reference-quality genomes reveal evolution of bat adaptations.</title>
        <authorList>
            <person name="Jebb D."/>
            <person name="Huang Z."/>
            <person name="Pippel M."/>
            <person name="Hughes G.M."/>
            <person name="Lavrichenko K."/>
            <person name="Devanna P."/>
            <person name="Winkler S."/>
            <person name="Jermiin L.S."/>
            <person name="Skirmuntt E.C."/>
            <person name="Katzourakis A."/>
            <person name="Burkitt-Gray L."/>
            <person name="Ray D.A."/>
            <person name="Sullivan K.A.M."/>
            <person name="Roscito J.G."/>
            <person name="Kirilenko B.M."/>
            <person name="Davalos L.M."/>
            <person name="Corthals A.P."/>
            <person name="Power M.L."/>
            <person name="Jones G."/>
            <person name="Ransome R.D."/>
            <person name="Dechmann D.K.N."/>
            <person name="Locatelli A.G."/>
            <person name="Puechmaille S.J."/>
            <person name="Fedrigo O."/>
            <person name="Jarvis E.D."/>
            <person name="Hiller M."/>
            <person name="Vernes S.C."/>
            <person name="Myers E.W."/>
            <person name="Teeling E.C."/>
        </authorList>
    </citation>
    <scope>NUCLEOTIDE SEQUENCE [LARGE SCALE GENOMIC DNA]</scope>
    <source>
        <strain evidence="2">MRouAeg1</strain>
        <tissue evidence="2">Muscle</tissue>
    </source>
</reference>
<gene>
    <name evidence="2" type="ORF">HJG63_005144</name>
</gene>
<evidence type="ECO:0000313" key="2">
    <source>
        <dbReference type="EMBL" id="KAF6505157.1"/>
    </source>
</evidence>
<keyword evidence="3" id="KW-1185">Reference proteome</keyword>
<proteinExistence type="predicted"/>
<dbReference type="AlphaFoldDB" id="A0A7J8K8H7"/>
<dbReference type="Proteomes" id="UP000593571">
    <property type="component" value="Unassembled WGS sequence"/>
</dbReference>
<dbReference type="InterPro" id="IPR000253">
    <property type="entry name" value="FHA_dom"/>
</dbReference>